<evidence type="ECO:0000256" key="7">
    <source>
        <dbReference type="ARBA" id="ARBA00023136"/>
    </source>
</evidence>
<dbReference type="PANTHER" id="PTHR43394">
    <property type="entry name" value="ATP-DEPENDENT PERMEASE MDL1, MITOCHONDRIAL"/>
    <property type="match status" value="1"/>
</dbReference>
<protein>
    <submittedName>
        <fullName evidence="12">Subfamily B ATP-binding cassette protein MsbA</fullName>
    </submittedName>
</protein>
<dbReference type="InterPro" id="IPR039421">
    <property type="entry name" value="Type_1_exporter"/>
</dbReference>
<proteinExistence type="predicted"/>
<evidence type="ECO:0000256" key="1">
    <source>
        <dbReference type="ARBA" id="ARBA00004651"/>
    </source>
</evidence>
<evidence type="ECO:0000256" key="4">
    <source>
        <dbReference type="ARBA" id="ARBA00022741"/>
    </source>
</evidence>
<feature type="transmembrane region" description="Helical" evidence="9">
    <location>
        <begin position="308"/>
        <end position="329"/>
    </location>
</feature>
<evidence type="ECO:0000313" key="12">
    <source>
        <dbReference type="EMBL" id="RSL15426.1"/>
    </source>
</evidence>
<organism evidence="12 13">
    <name type="scientific">Edaphobacter aggregans</name>
    <dbReference type="NCBI Taxonomy" id="570835"/>
    <lineage>
        <taxon>Bacteria</taxon>
        <taxon>Pseudomonadati</taxon>
        <taxon>Acidobacteriota</taxon>
        <taxon>Terriglobia</taxon>
        <taxon>Terriglobales</taxon>
        <taxon>Acidobacteriaceae</taxon>
        <taxon>Edaphobacter</taxon>
    </lineage>
</organism>
<dbReference type="FunFam" id="3.40.50.300:FF:000287">
    <property type="entry name" value="Multidrug ABC transporter ATP-binding protein"/>
    <property type="match status" value="1"/>
</dbReference>
<dbReference type="GO" id="GO:0005524">
    <property type="term" value="F:ATP binding"/>
    <property type="evidence" value="ECO:0007669"/>
    <property type="project" value="UniProtKB-KW"/>
</dbReference>
<feature type="transmembrane region" description="Helical" evidence="9">
    <location>
        <begin position="195"/>
        <end position="219"/>
    </location>
</feature>
<evidence type="ECO:0000256" key="9">
    <source>
        <dbReference type="SAM" id="Phobius"/>
    </source>
</evidence>
<dbReference type="InterPro" id="IPR027417">
    <property type="entry name" value="P-loop_NTPase"/>
</dbReference>
<feature type="transmembrane region" description="Helical" evidence="9">
    <location>
        <begin position="122"/>
        <end position="143"/>
    </location>
</feature>
<feature type="transmembrane region" description="Helical" evidence="9">
    <location>
        <begin position="225"/>
        <end position="244"/>
    </location>
</feature>
<feature type="domain" description="ABC transmembrane type-1" evidence="11">
    <location>
        <begin position="87"/>
        <end position="368"/>
    </location>
</feature>
<dbReference type="PROSITE" id="PS00211">
    <property type="entry name" value="ABC_TRANSPORTER_1"/>
    <property type="match status" value="1"/>
</dbReference>
<dbReference type="Gene3D" id="3.40.50.300">
    <property type="entry name" value="P-loop containing nucleotide triphosphate hydrolases"/>
    <property type="match status" value="1"/>
</dbReference>
<dbReference type="PANTHER" id="PTHR43394:SF1">
    <property type="entry name" value="ATP-BINDING CASSETTE SUB-FAMILY B MEMBER 10, MITOCHONDRIAL"/>
    <property type="match status" value="1"/>
</dbReference>
<dbReference type="PROSITE" id="PS50893">
    <property type="entry name" value="ABC_TRANSPORTER_2"/>
    <property type="match status" value="1"/>
</dbReference>
<dbReference type="InterPro" id="IPR003439">
    <property type="entry name" value="ABC_transporter-like_ATP-bd"/>
</dbReference>
<keyword evidence="3 9" id="KW-0812">Transmembrane</keyword>
<dbReference type="AlphaFoldDB" id="A0A428MEY8"/>
<dbReference type="CDD" id="cd07346">
    <property type="entry name" value="ABC_6TM_exporters"/>
    <property type="match status" value="1"/>
</dbReference>
<comment type="subcellular location">
    <subcellularLocation>
        <location evidence="1">Cell membrane</location>
        <topology evidence="1">Multi-pass membrane protein</topology>
    </subcellularLocation>
</comment>
<dbReference type="InterPro" id="IPR017871">
    <property type="entry name" value="ABC_transporter-like_CS"/>
</dbReference>
<dbReference type="EMBL" id="RSDW01000001">
    <property type="protein sequence ID" value="RSL15426.1"/>
    <property type="molecule type" value="Genomic_DNA"/>
</dbReference>
<comment type="caution">
    <text evidence="12">The sequence shown here is derived from an EMBL/GenBank/DDBJ whole genome shotgun (WGS) entry which is preliminary data.</text>
</comment>
<dbReference type="Pfam" id="PF00664">
    <property type="entry name" value="ABC_membrane"/>
    <property type="match status" value="1"/>
</dbReference>
<accession>A0A428MEY8</accession>
<dbReference type="InterPro" id="IPR003593">
    <property type="entry name" value="AAA+_ATPase"/>
</dbReference>
<feature type="domain" description="ABC transporter" evidence="10">
    <location>
        <begin position="402"/>
        <end position="636"/>
    </location>
</feature>
<evidence type="ECO:0000256" key="6">
    <source>
        <dbReference type="ARBA" id="ARBA00022989"/>
    </source>
</evidence>
<keyword evidence="7 9" id="KW-0472">Membrane</keyword>
<feature type="transmembrane region" description="Helical" evidence="9">
    <location>
        <begin position="83"/>
        <end position="102"/>
    </location>
</feature>
<keyword evidence="13" id="KW-1185">Reference proteome</keyword>
<evidence type="ECO:0000256" key="5">
    <source>
        <dbReference type="ARBA" id="ARBA00022840"/>
    </source>
</evidence>
<evidence type="ECO:0000256" key="3">
    <source>
        <dbReference type="ARBA" id="ARBA00022692"/>
    </source>
</evidence>
<evidence type="ECO:0000256" key="8">
    <source>
        <dbReference type="SAM" id="MobiDB-lite"/>
    </source>
</evidence>
<keyword evidence="5 12" id="KW-0067">ATP-binding</keyword>
<keyword evidence="2" id="KW-0813">Transport</keyword>
<dbReference type="Pfam" id="PF00005">
    <property type="entry name" value="ABC_tran"/>
    <property type="match status" value="1"/>
</dbReference>
<name>A0A428MEY8_9BACT</name>
<dbReference type="Proteomes" id="UP000269669">
    <property type="component" value="Unassembled WGS sequence"/>
</dbReference>
<dbReference type="SUPFAM" id="SSF52540">
    <property type="entry name" value="P-loop containing nucleoside triphosphate hydrolases"/>
    <property type="match status" value="1"/>
</dbReference>
<evidence type="ECO:0000259" key="10">
    <source>
        <dbReference type="PROSITE" id="PS50893"/>
    </source>
</evidence>
<keyword evidence="4" id="KW-0547">Nucleotide-binding</keyword>
<sequence>MDEPCILCDDTRATRDWKKPQAYTRTMASPLGQSSFGHGMKAADRPSRGTGRAIASDLTKSRPKPQLKKVLPEVWKLVKPRRLLLGGSFLLMIINRASGLVLPASTRYLIDNVMGKHQLYVLPWIVGTVAVATLVQGITSFTLTQILSKEGQRLIAELRMKVQAHIGRLPVAFYDENRTGTLVARIMTDVEGVRNLIGTGVIDFFGGLLTALFAFGYLIKLSVQMTLVTFVILVIFGLILQKAFKTIRPIFRERAKINSEVTGRLTESLGGVRVVKGYHAEENEANVFAAGANRLLQNVISSLTAQSLMSLASTAVLGIVGALIMYLGAHQVVAGHLTTGGYVTYVMFLAFMIAPIAQLVAIGTQLTEAVAGLDRTNEILSERAEDNEPARTEVLGPIHGDVAFQNVTFAYETDKPVLHGISFQSTPGTVTALVGSSGSGKSTIISLICAFHTATSGKVLVDGLDLATIRLSSYREQLGVVLQETFLFDGTIRENILFSRPNATEEQLMEACRIARVDEFAERFPEQYETIVGERGVKLSGGQRQRISIARAILADPRILILDEATSSLDSESEAMIQNGLSYLMQGRTTFVIAHRLSTIRRADQILVVEQGEIVERGTHESLYELHGRYYDLYTRQHGLETNLFLAPGEGDKLIEDDVTAKA</sequence>
<dbReference type="GO" id="GO:0005886">
    <property type="term" value="C:plasma membrane"/>
    <property type="evidence" value="ECO:0007669"/>
    <property type="project" value="UniProtKB-SubCell"/>
</dbReference>
<dbReference type="SUPFAM" id="SSF90123">
    <property type="entry name" value="ABC transporter transmembrane region"/>
    <property type="match status" value="1"/>
</dbReference>
<feature type="region of interest" description="Disordered" evidence="8">
    <location>
        <begin position="32"/>
        <end position="61"/>
    </location>
</feature>
<reference evidence="12 13" key="1">
    <citation type="submission" date="2018-12" db="EMBL/GenBank/DDBJ databases">
        <title>Sequencing of bacterial isolates from soil warming experiment in Harvard Forest, Massachusetts, USA.</title>
        <authorList>
            <person name="Deangelis K."/>
        </authorList>
    </citation>
    <scope>NUCLEOTIDE SEQUENCE [LARGE SCALE GENOMIC DNA]</scope>
    <source>
        <strain evidence="12 13">EB153</strain>
    </source>
</reference>
<keyword evidence="6 9" id="KW-1133">Transmembrane helix</keyword>
<gene>
    <name evidence="12" type="ORF">EDE15_0914</name>
</gene>
<feature type="transmembrane region" description="Helical" evidence="9">
    <location>
        <begin position="341"/>
        <end position="362"/>
    </location>
</feature>
<dbReference type="GO" id="GO:0015421">
    <property type="term" value="F:ABC-type oligopeptide transporter activity"/>
    <property type="evidence" value="ECO:0007669"/>
    <property type="project" value="TreeGrafter"/>
</dbReference>
<dbReference type="Gene3D" id="1.20.1560.10">
    <property type="entry name" value="ABC transporter type 1, transmembrane domain"/>
    <property type="match status" value="1"/>
</dbReference>
<dbReference type="GO" id="GO:0016887">
    <property type="term" value="F:ATP hydrolysis activity"/>
    <property type="evidence" value="ECO:0007669"/>
    <property type="project" value="InterPro"/>
</dbReference>
<evidence type="ECO:0000256" key="2">
    <source>
        <dbReference type="ARBA" id="ARBA00022448"/>
    </source>
</evidence>
<dbReference type="PROSITE" id="PS50929">
    <property type="entry name" value="ABC_TM1F"/>
    <property type="match status" value="1"/>
</dbReference>
<dbReference type="SMART" id="SM00382">
    <property type="entry name" value="AAA"/>
    <property type="match status" value="1"/>
</dbReference>
<dbReference type="InterPro" id="IPR011527">
    <property type="entry name" value="ABC1_TM_dom"/>
</dbReference>
<dbReference type="InterPro" id="IPR036640">
    <property type="entry name" value="ABC1_TM_sf"/>
</dbReference>
<evidence type="ECO:0000259" key="11">
    <source>
        <dbReference type="PROSITE" id="PS50929"/>
    </source>
</evidence>
<evidence type="ECO:0000313" key="13">
    <source>
        <dbReference type="Proteomes" id="UP000269669"/>
    </source>
</evidence>